<dbReference type="EMBL" id="JRLX01000009">
    <property type="protein sequence ID" value="KGO86564.1"/>
    <property type="molecule type" value="Genomic_DNA"/>
</dbReference>
<proteinExistence type="predicted"/>
<reference evidence="5 6" key="1">
    <citation type="submission" date="2013-09" db="EMBL/GenBank/DDBJ databases">
        <authorList>
            <person name="Zeng Z."/>
            <person name="Chen C."/>
        </authorList>
    </citation>
    <scope>NUCLEOTIDE SEQUENCE [LARGE SCALE GENOMIC DNA]</scope>
    <source>
        <strain evidence="5 6">WB 3.3-2</strain>
    </source>
</reference>
<evidence type="ECO:0000313" key="5">
    <source>
        <dbReference type="EMBL" id="KGO86564.1"/>
    </source>
</evidence>
<dbReference type="OrthoDB" id="9803256at2"/>
<keyword evidence="1" id="KW-0805">Transcription regulation</keyword>
<protein>
    <recommendedName>
        <fullName evidence="4">HTH lacI-type domain-containing protein</fullName>
    </recommendedName>
</protein>
<dbReference type="eggNOG" id="COG1609">
    <property type="taxonomic scope" value="Bacteria"/>
</dbReference>
<dbReference type="PANTHER" id="PTHR30146">
    <property type="entry name" value="LACI-RELATED TRANSCRIPTIONAL REPRESSOR"/>
    <property type="match status" value="1"/>
</dbReference>
<dbReference type="SUPFAM" id="SSF53822">
    <property type="entry name" value="Periplasmic binding protein-like I"/>
    <property type="match status" value="1"/>
</dbReference>
<evidence type="ECO:0000256" key="2">
    <source>
        <dbReference type="ARBA" id="ARBA00023125"/>
    </source>
</evidence>
<name>A0A0A2M2S6_9FLAO</name>
<dbReference type="Pfam" id="PF00356">
    <property type="entry name" value="LacI"/>
    <property type="match status" value="1"/>
</dbReference>
<keyword evidence="2" id="KW-0238">DNA-binding</keyword>
<sequence>MKKNKISIKDIAAAAGTSTTTVSFILNGKADHKVSPALIEKVLRIIEEKNYRPSSLAQSLRTGKTNTIALLVEDISNPFFSGIARLIEERAAKSGYKIVYSSTENNPEKTSTLLDFFQEKQVDGYIISPPDGALEDILKLKNKNIPVVLFDRHFAETNMNHVVVDNRLSSQTAIKHVINNGFKNVGCITLNSHQTQMAGRLQGYNDAIEQAGLKKYILNIDYKAGENERMVIEMAKFYKANPSMNALFFCTNYLAILGLEAMQRSNLKVGKDFAVVCFDEHDLFRLYSPPITVIAQPLAEIAENAFAILLNEMENQSNIKRVEMIEIPATLIIRQSTSNFSNFSITGSVF</sequence>
<dbReference type="Gene3D" id="3.40.50.2300">
    <property type="match status" value="2"/>
</dbReference>
<dbReference type="GO" id="GO:0000976">
    <property type="term" value="F:transcription cis-regulatory region binding"/>
    <property type="evidence" value="ECO:0007669"/>
    <property type="project" value="TreeGrafter"/>
</dbReference>
<organism evidence="5 6">
    <name type="scientific">Flavobacterium rivuli WB 3.3-2 = DSM 21788</name>
    <dbReference type="NCBI Taxonomy" id="1121895"/>
    <lineage>
        <taxon>Bacteria</taxon>
        <taxon>Pseudomonadati</taxon>
        <taxon>Bacteroidota</taxon>
        <taxon>Flavobacteriia</taxon>
        <taxon>Flavobacteriales</taxon>
        <taxon>Flavobacteriaceae</taxon>
        <taxon>Flavobacterium</taxon>
    </lineage>
</organism>
<dbReference type="Proteomes" id="UP000030152">
    <property type="component" value="Unassembled WGS sequence"/>
</dbReference>
<dbReference type="CDD" id="cd01392">
    <property type="entry name" value="HTH_LacI"/>
    <property type="match status" value="1"/>
</dbReference>
<feature type="domain" description="HTH lacI-type" evidence="4">
    <location>
        <begin position="6"/>
        <end position="62"/>
    </location>
</feature>
<evidence type="ECO:0000256" key="3">
    <source>
        <dbReference type="ARBA" id="ARBA00023163"/>
    </source>
</evidence>
<evidence type="ECO:0000313" key="6">
    <source>
        <dbReference type="Proteomes" id="UP000030152"/>
    </source>
</evidence>
<evidence type="ECO:0000256" key="1">
    <source>
        <dbReference type="ARBA" id="ARBA00023015"/>
    </source>
</evidence>
<dbReference type="STRING" id="1121895.GCA_000378485_03051"/>
<comment type="caution">
    <text evidence="5">The sequence shown here is derived from an EMBL/GenBank/DDBJ whole genome shotgun (WGS) entry which is preliminary data.</text>
</comment>
<dbReference type="SMART" id="SM00354">
    <property type="entry name" value="HTH_LACI"/>
    <property type="match status" value="1"/>
</dbReference>
<dbReference type="InterPro" id="IPR046335">
    <property type="entry name" value="LacI/GalR-like_sensor"/>
</dbReference>
<evidence type="ECO:0000259" key="4">
    <source>
        <dbReference type="PROSITE" id="PS50932"/>
    </source>
</evidence>
<dbReference type="InterPro" id="IPR000843">
    <property type="entry name" value="HTH_LacI"/>
</dbReference>
<dbReference type="AlphaFoldDB" id="A0A0A2M2S6"/>
<dbReference type="RefSeq" id="WP_020214214.1">
    <property type="nucleotide sequence ID" value="NZ_JRLX01000009.1"/>
</dbReference>
<dbReference type="Gene3D" id="1.10.260.40">
    <property type="entry name" value="lambda repressor-like DNA-binding domains"/>
    <property type="match status" value="1"/>
</dbReference>
<keyword evidence="6" id="KW-1185">Reference proteome</keyword>
<dbReference type="Pfam" id="PF13377">
    <property type="entry name" value="Peripla_BP_3"/>
    <property type="match status" value="1"/>
</dbReference>
<dbReference type="GO" id="GO:0003700">
    <property type="term" value="F:DNA-binding transcription factor activity"/>
    <property type="evidence" value="ECO:0007669"/>
    <property type="project" value="TreeGrafter"/>
</dbReference>
<accession>A0A0A2M2S6</accession>
<gene>
    <name evidence="5" type="ORF">Q765_10080</name>
</gene>
<dbReference type="PANTHER" id="PTHR30146:SF109">
    <property type="entry name" value="HTH-TYPE TRANSCRIPTIONAL REGULATOR GALS"/>
    <property type="match status" value="1"/>
</dbReference>
<dbReference type="InterPro" id="IPR028082">
    <property type="entry name" value="Peripla_BP_I"/>
</dbReference>
<dbReference type="PROSITE" id="PS50932">
    <property type="entry name" value="HTH_LACI_2"/>
    <property type="match status" value="1"/>
</dbReference>
<keyword evidence="3" id="KW-0804">Transcription</keyword>
<dbReference type="SUPFAM" id="SSF47413">
    <property type="entry name" value="lambda repressor-like DNA-binding domains"/>
    <property type="match status" value="1"/>
</dbReference>
<dbReference type="InterPro" id="IPR010982">
    <property type="entry name" value="Lambda_DNA-bd_dom_sf"/>
</dbReference>